<dbReference type="Proteomes" id="UP001061958">
    <property type="component" value="Unassembled WGS sequence"/>
</dbReference>
<gene>
    <name evidence="1" type="ORF">GpartN1_g5465.t1</name>
</gene>
<name>A0A9C7US37_9RHOD</name>
<proteinExistence type="predicted"/>
<protein>
    <submittedName>
        <fullName evidence="1">Uncharacterized protein</fullName>
    </submittedName>
</protein>
<dbReference type="AlphaFoldDB" id="A0A9C7US37"/>
<reference evidence="1" key="2">
    <citation type="submission" date="2022-01" db="EMBL/GenBank/DDBJ databases">
        <authorList>
            <person name="Hirooka S."/>
            <person name="Miyagishima S.Y."/>
        </authorList>
    </citation>
    <scope>NUCLEOTIDE SEQUENCE</scope>
    <source>
        <strain evidence="1">NBRC 102759</strain>
    </source>
</reference>
<dbReference type="InterPro" id="IPR032710">
    <property type="entry name" value="NTF2-like_dom_sf"/>
</dbReference>
<dbReference type="SUPFAM" id="SSF54427">
    <property type="entry name" value="NTF2-like"/>
    <property type="match status" value="1"/>
</dbReference>
<reference evidence="1" key="1">
    <citation type="journal article" date="2022" name="Proc. Natl. Acad. Sci. U.S.A.">
        <title>Life cycle and functional genomics of the unicellular red alga Galdieria for elucidating algal and plant evolution and industrial use.</title>
        <authorList>
            <person name="Hirooka S."/>
            <person name="Itabashi T."/>
            <person name="Ichinose T.M."/>
            <person name="Onuma R."/>
            <person name="Fujiwara T."/>
            <person name="Yamashita S."/>
            <person name="Jong L.W."/>
            <person name="Tomita R."/>
            <person name="Iwane A.H."/>
            <person name="Miyagishima S.Y."/>
        </authorList>
    </citation>
    <scope>NUCLEOTIDE SEQUENCE</scope>
    <source>
        <strain evidence="1">NBRC 102759</strain>
    </source>
</reference>
<dbReference type="EMBL" id="BQMJ01000046">
    <property type="protein sequence ID" value="GJQ13674.1"/>
    <property type="molecule type" value="Genomic_DNA"/>
</dbReference>
<comment type="caution">
    <text evidence="1">The sequence shown here is derived from an EMBL/GenBank/DDBJ whole genome shotgun (WGS) entry which is preliminary data.</text>
</comment>
<evidence type="ECO:0000313" key="2">
    <source>
        <dbReference type="Proteomes" id="UP001061958"/>
    </source>
</evidence>
<evidence type="ECO:0000313" key="1">
    <source>
        <dbReference type="EMBL" id="GJQ13674.1"/>
    </source>
</evidence>
<organism evidence="1 2">
    <name type="scientific">Galdieria partita</name>
    <dbReference type="NCBI Taxonomy" id="83374"/>
    <lineage>
        <taxon>Eukaryota</taxon>
        <taxon>Rhodophyta</taxon>
        <taxon>Bangiophyceae</taxon>
        <taxon>Galdieriales</taxon>
        <taxon>Galdieriaceae</taxon>
        <taxon>Galdieria</taxon>
    </lineage>
</organism>
<keyword evidence="2" id="KW-1185">Reference proteome</keyword>
<sequence length="416" mass="47968">MSICKRCGFVSPHHWGFKGRGYDKASLKQSSLYGNRIVSKKLFKLVLPVGLRLNKLSCTIESLKSNQVTLKYVPVVDKFQAAVSKLFAESNSESLQQLLAEDCIWKNSIKTVKGKQDVIGLFMRLVSFLVEPAIYLVESSDGRLRFSNEGNSKVFLHWTISATWPILWKPVVTYSGYSLLVWNEQGLVEYIEDFPSTPPWKILWDVLNSARYIYFAVVADPPENVCGNRKLIRNSRNYTLWEEISHVRWEYTSNQVESLEGVFSCFPVLPIEIFTDKFTRNETIFWTTPLFFKVNTDSLSEEMTWSFPYPVRFAMRHCDMQPGVRRRQISAGRRVASKAWFGDITSEKLVKLVEDFINCLKVDGLLSGSRSTKNLEIWWESPNCYLGFNRFGQLTLAMYRSGLIRTSFITCYLPSE</sequence>
<accession>A0A9C7US37</accession>